<evidence type="ECO:0000259" key="2">
    <source>
        <dbReference type="Pfam" id="PF00656"/>
    </source>
</evidence>
<dbReference type="Pfam" id="PF00656">
    <property type="entry name" value="Peptidase_C14"/>
    <property type="match status" value="1"/>
</dbReference>
<dbReference type="AlphaFoldDB" id="A0A518B3G7"/>
<evidence type="ECO:0000313" key="3">
    <source>
        <dbReference type="EMBL" id="QDU61482.1"/>
    </source>
</evidence>
<reference evidence="3 4" key="1">
    <citation type="submission" date="2019-02" db="EMBL/GenBank/DDBJ databases">
        <title>Deep-cultivation of Planctomycetes and their phenomic and genomic characterization uncovers novel biology.</title>
        <authorList>
            <person name="Wiegand S."/>
            <person name="Jogler M."/>
            <person name="Boedeker C."/>
            <person name="Pinto D."/>
            <person name="Vollmers J."/>
            <person name="Rivas-Marin E."/>
            <person name="Kohn T."/>
            <person name="Peeters S.H."/>
            <person name="Heuer A."/>
            <person name="Rast P."/>
            <person name="Oberbeckmann S."/>
            <person name="Bunk B."/>
            <person name="Jeske O."/>
            <person name="Meyerdierks A."/>
            <person name="Storesund J.E."/>
            <person name="Kallscheuer N."/>
            <person name="Luecker S."/>
            <person name="Lage O.M."/>
            <person name="Pohl T."/>
            <person name="Merkel B.J."/>
            <person name="Hornburger P."/>
            <person name="Mueller R.-W."/>
            <person name="Bruemmer F."/>
            <person name="Labrenz M."/>
            <person name="Spormann A.M."/>
            <person name="Op den Camp H."/>
            <person name="Overmann J."/>
            <person name="Amann R."/>
            <person name="Jetten M.S.M."/>
            <person name="Mascher T."/>
            <person name="Medema M.H."/>
            <person name="Devos D.P."/>
            <person name="Kaster A.-K."/>
            <person name="Ovreas L."/>
            <person name="Rohde M."/>
            <person name="Galperin M.Y."/>
            <person name="Jogler C."/>
        </authorList>
    </citation>
    <scope>NUCLEOTIDE SEQUENCE [LARGE SCALE GENOMIC DNA]</scope>
    <source>
        <strain evidence="3 4">Pan216</strain>
    </source>
</reference>
<dbReference type="EMBL" id="CP036279">
    <property type="protein sequence ID" value="QDU61482.1"/>
    <property type="molecule type" value="Genomic_DNA"/>
</dbReference>
<protein>
    <submittedName>
        <fullName evidence="3">Caspase domain protein</fullName>
    </submittedName>
</protein>
<evidence type="ECO:0000313" key="4">
    <source>
        <dbReference type="Proteomes" id="UP000317093"/>
    </source>
</evidence>
<dbReference type="Proteomes" id="UP000317093">
    <property type="component" value="Chromosome"/>
</dbReference>
<dbReference type="InterPro" id="IPR011600">
    <property type="entry name" value="Pept_C14_caspase"/>
</dbReference>
<proteinExistence type="predicted"/>
<organism evidence="3 4">
    <name type="scientific">Kolteria novifilia</name>
    <dbReference type="NCBI Taxonomy" id="2527975"/>
    <lineage>
        <taxon>Bacteria</taxon>
        <taxon>Pseudomonadati</taxon>
        <taxon>Planctomycetota</taxon>
        <taxon>Planctomycetia</taxon>
        <taxon>Kolteriales</taxon>
        <taxon>Kolteriaceae</taxon>
        <taxon>Kolteria</taxon>
    </lineage>
</organism>
<dbReference type="Gene3D" id="3.40.50.1460">
    <property type="match status" value="1"/>
</dbReference>
<keyword evidence="4" id="KW-1185">Reference proteome</keyword>
<dbReference type="RefSeq" id="WP_145258068.1">
    <property type="nucleotide sequence ID" value="NZ_CP036279.1"/>
</dbReference>
<feature type="signal peptide" evidence="1">
    <location>
        <begin position="1"/>
        <end position="21"/>
    </location>
</feature>
<keyword evidence="1" id="KW-0732">Signal</keyword>
<feature type="domain" description="Peptidase C14 caspase" evidence="2">
    <location>
        <begin position="40"/>
        <end position="278"/>
    </location>
</feature>
<gene>
    <name evidence="3" type="ORF">Pan216_23420</name>
</gene>
<dbReference type="OrthoDB" id="291633at2"/>
<dbReference type="PANTHER" id="PTHR48104:SF30">
    <property type="entry name" value="METACASPASE-1"/>
    <property type="match status" value="1"/>
</dbReference>
<accession>A0A518B3G7</accession>
<dbReference type="InterPro" id="IPR029030">
    <property type="entry name" value="Caspase-like_dom_sf"/>
</dbReference>
<sequence length="373" mass="42615" precursor="true">MTRHGWFVLLVGMVFAGHAHAQVDVERSVVRRGNRDFSQRWAVIIGVNEYLDTRVRNLRYCVSDAHLLNDTLVQYCGYDADNVLLITDRQQKAHLRPMKRNLTTQVRDWLSYPGEEDTVLVYFSGHGFIDRAAQGYLAPQDCDRDALIKTALRTQELRDMLNECKAKQKILILDCCHAGAAKGDEGTEAVSNPTLSKVFEDAKGLMTIASCTSNEKSQEWSTLKHGLFTYFLAEGLRGSADRDGDRIVDADELYRYTYQKVRTTAQRELNLRQTPWRQISPDMIGIPALAVIRNQTRRPGKVADDKGEMVTHVVVSSPTAEVEFQNRVVSRPVRETKLVVKEKRGAWYSVYTDSDKKDWGWIHRDDVRELSEF</sequence>
<dbReference type="GO" id="GO:0006508">
    <property type="term" value="P:proteolysis"/>
    <property type="evidence" value="ECO:0007669"/>
    <property type="project" value="InterPro"/>
</dbReference>
<name>A0A518B3G7_9BACT</name>
<dbReference type="GO" id="GO:0005737">
    <property type="term" value="C:cytoplasm"/>
    <property type="evidence" value="ECO:0007669"/>
    <property type="project" value="TreeGrafter"/>
</dbReference>
<dbReference type="PROSITE" id="PS00018">
    <property type="entry name" value="EF_HAND_1"/>
    <property type="match status" value="1"/>
</dbReference>
<dbReference type="KEGG" id="knv:Pan216_23420"/>
<dbReference type="InterPro" id="IPR050452">
    <property type="entry name" value="Metacaspase"/>
</dbReference>
<dbReference type="SUPFAM" id="SSF52129">
    <property type="entry name" value="Caspase-like"/>
    <property type="match status" value="1"/>
</dbReference>
<dbReference type="InterPro" id="IPR018247">
    <property type="entry name" value="EF_Hand_1_Ca_BS"/>
</dbReference>
<feature type="chain" id="PRO_5021945139" evidence="1">
    <location>
        <begin position="22"/>
        <end position="373"/>
    </location>
</feature>
<dbReference type="GO" id="GO:0004197">
    <property type="term" value="F:cysteine-type endopeptidase activity"/>
    <property type="evidence" value="ECO:0007669"/>
    <property type="project" value="InterPro"/>
</dbReference>
<dbReference type="PANTHER" id="PTHR48104">
    <property type="entry name" value="METACASPASE-4"/>
    <property type="match status" value="1"/>
</dbReference>
<evidence type="ECO:0000256" key="1">
    <source>
        <dbReference type="SAM" id="SignalP"/>
    </source>
</evidence>